<gene>
    <name evidence="1" type="ORF">MRATA1EN22A_LOCUS1476</name>
</gene>
<name>A0AC59Y413_RANTA</name>
<evidence type="ECO:0000313" key="2">
    <source>
        <dbReference type="Proteomes" id="UP001162501"/>
    </source>
</evidence>
<dbReference type="EMBL" id="OX596085">
    <property type="protein sequence ID" value="CAM9360725.1"/>
    <property type="molecule type" value="Genomic_DNA"/>
</dbReference>
<protein>
    <submittedName>
        <fullName evidence="1">Uncharacterized protein</fullName>
    </submittedName>
</protein>
<accession>A0AC59Y413</accession>
<sequence length="92" mass="10355">MRRLPAMHKEPNRQLETVPGTRWECTASPFSGQKAESWGWCSDVRELWPVAAGVHLAREWPPVTVQQSVSRTCPGVLLPFSAPCSRKWIGAR</sequence>
<dbReference type="Proteomes" id="UP001162501">
    <property type="component" value="Chromosome 1"/>
</dbReference>
<evidence type="ECO:0000313" key="1">
    <source>
        <dbReference type="EMBL" id="CAM9360725.1"/>
    </source>
</evidence>
<reference evidence="1" key="2">
    <citation type="submission" date="2025-03" db="EMBL/GenBank/DDBJ databases">
        <authorList>
            <consortium name="ELIXIR-Norway"/>
            <consortium name="Elixir Norway"/>
        </authorList>
    </citation>
    <scope>NUCLEOTIDE SEQUENCE</scope>
</reference>
<proteinExistence type="predicted"/>
<organism evidence="1 2">
    <name type="scientific">Rangifer tarandus platyrhynchus</name>
    <name type="common">Svalbard reindeer</name>
    <dbReference type="NCBI Taxonomy" id="3082113"/>
    <lineage>
        <taxon>Eukaryota</taxon>
        <taxon>Metazoa</taxon>
        <taxon>Chordata</taxon>
        <taxon>Craniata</taxon>
        <taxon>Vertebrata</taxon>
        <taxon>Euteleostomi</taxon>
        <taxon>Mammalia</taxon>
        <taxon>Eutheria</taxon>
        <taxon>Laurasiatheria</taxon>
        <taxon>Artiodactyla</taxon>
        <taxon>Ruminantia</taxon>
        <taxon>Pecora</taxon>
        <taxon>Cervidae</taxon>
        <taxon>Odocoileinae</taxon>
        <taxon>Rangifer</taxon>
    </lineage>
</organism>
<reference evidence="1" key="1">
    <citation type="submission" date="2023-05" db="EMBL/GenBank/DDBJ databases">
        <authorList>
            <consortium name="ELIXIR-Norway"/>
        </authorList>
    </citation>
    <scope>NUCLEOTIDE SEQUENCE</scope>
</reference>